<accession>A0A1I2H0L2</accession>
<reference evidence="3" key="1">
    <citation type="submission" date="2016-10" db="EMBL/GenBank/DDBJ databases">
        <authorList>
            <person name="Varghese N."/>
            <person name="Submissions S."/>
        </authorList>
    </citation>
    <scope>NUCLEOTIDE SEQUENCE [LARGE SCALE GENOMIC DNA]</scope>
    <source>
        <strain evidence="3">ATCC 25963</strain>
    </source>
</reference>
<dbReference type="AlphaFoldDB" id="A0A1I2H0L2"/>
<evidence type="ECO:0000313" key="3">
    <source>
        <dbReference type="Proteomes" id="UP000199400"/>
    </source>
</evidence>
<dbReference type="PANTHER" id="PTHR43283:SF3">
    <property type="entry name" value="BETA-LACTAMASE FAMILY PROTEIN (AFU_ORTHOLOGUE AFUA_5G07500)"/>
    <property type="match status" value="1"/>
</dbReference>
<keyword evidence="3" id="KW-1185">Reference proteome</keyword>
<evidence type="ECO:0000313" key="2">
    <source>
        <dbReference type="EMBL" id="SFF22527.1"/>
    </source>
</evidence>
<organism evidence="2 3">
    <name type="scientific">Nannocystis exedens</name>
    <dbReference type="NCBI Taxonomy" id="54"/>
    <lineage>
        <taxon>Bacteria</taxon>
        <taxon>Pseudomonadati</taxon>
        <taxon>Myxococcota</taxon>
        <taxon>Polyangia</taxon>
        <taxon>Nannocystales</taxon>
        <taxon>Nannocystaceae</taxon>
        <taxon>Nannocystis</taxon>
    </lineage>
</organism>
<proteinExistence type="predicted"/>
<dbReference type="RefSeq" id="WP_096327145.1">
    <property type="nucleotide sequence ID" value="NZ_FOMX01000036.1"/>
</dbReference>
<gene>
    <name evidence="2" type="ORF">SAMN02745121_07604</name>
</gene>
<dbReference type="InterPro" id="IPR050789">
    <property type="entry name" value="Diverse_Enzym_Activities"/>
</dbReference>
<dbReference type="OrthoDB" id="9808046at2"/>
<protein>
    <submittedName>
        <fullName evidence="2">CubicO group peptidase, beta-lactamase class C family</fullName>
    </submittedName>
</protein>
<dbReference type="InterPro" id="IPR012338">
    <property type="entry name" value="Beta-lactam/transpept-like"/>
</dbReference>
<dbReference type="Gene3D" id="3.40.710.10">
    <property type="entry name" value="DD-peptidase/beta-lactamase superfamily"/>
    <property type="match status" value="1"/>
</dbReference>
<feature type="domain" description="Beta-lactamase-related" evidence="1">
    <location>
        <begin position="25"/>
        <end position="384"/>
    </location>
</feature>
<dbReference type="EMBL" id="FOMX01000036">
    <property type="protein sequence ID" value="SFF22527.1"/>
    <property type="molecule type" value="Genomic_DNA"/>
</dbReference>
<dbReference type="PANTHER" id="PTHR43283">
    <property type="entry name" value="BETA-LACTAMASE-RELATED"/>
    <property type="match status" value="1"/>
</dbReference>
<dbReference type="Proteomes" id="UP000199400">
    <property type="component" value="Unassembled WGS sequence"/>
</dbReference>
<name>A0A1I2H0L2_9BACT</name>
<dbReference type="STRING" id="54.SAMN02745121_07604"/>
<sequence>MDRTSLERKQKFSKTRLGRMRAGLAGYVERGEVPGLVAVVSRGDETHVEVMGNLAVGGPPVRRDSIFRISSMTKPVTAVATMILVEECKLRLDDAVDAWMPELAERRVLRAIDAPVEDTVPAERAITVRDLLTFRLGFGMVMAMPGTYPIQRAAAALGLEMGPPAPAKVPPGDAWLAKFSTLPLMYQPGDRWLYNTGSDLLSILIERASGQPFPAFLRARIFEPLGMKDTGFFVPEAQIDRLATSYWPQPDGSLAVYDESRGGQWSRPPAFASGAAGLVSTADDFSAFARMLLAGGTYGGERILSRPSVELMTTDHLTPAQKARSGFTPEDFAASGYGFGVSVVTRRDHAYAPIGQYGWDGGLGSVWRSDPQEHMITLLFTQRMWSSPQPPPVCRDFWTLAYQAIDD</sequence>
<dbReference type="SUPFAM" id="SSF56601">
    <property type="entry name" value="beta-lactamase/transpeptidase-like"/>
    <property type="match status" value="1"/>
</dbReference>
<dbReference type="Pfam" id="PF00144">
    <property type="entry name" value="Beta-lactamase"/>
    <property type="match status" value="1"/>
</dbReference>
<evidence type="ECO:0000259" key="1">
    <source>
        <dbReference type="Pfam" id="PF00144"/>
    </source>
</evidence>
<dbReference type="InterPro" id="IPR001466">
    <property type="entry name" value="Beta-lactam-related"/>
</dbReference>